<evidence type="ECO:0000256" key="1">
    <source>
        <dbReference type="ARBA" id="ARBA00022658"/>
    </source>
</evidence>
<keyword evidence="6" id="KW-1185">Reference proteome</keyword>
<dbReference type="GO" id="GO:0007411">
    <property type="term" value="P:axon guidance"/>
    <property type="evidence" value="ECO:0007669"/>
    <property type="project" value="TreeGrafter"/>
</dbReference>
<dbReference type="PROSITE" id="PS50003">
    <property type="entry name" value="PH_DOMAIN"/>
    <property type="match status" value="1"/>
</dbReference>
<dbReference type="PROSITE" id="PS50010">
    <property type="entry name" value="DH_2"/>
    <property type="match status" value="1"/>
</dbReference>
<protein>
    <recommendedName>
        <fullName evidence="7">Triple functional domain protein</fullName>
    </recommendedName>
</protein>
<dbReference type="InterPro" id="IPR001849">
    <property type="entry name" value="PH_domain"/>
</dbReference>
<proteinExistence type="predicted"/>
<dbReference type="InterPro" id="IPR035899">
    <property type="entry name" value="DBL_dom_sf"/>
</dbReference>
<dbReference type="EMBL" id="CAKKLH010000318">
    <property type="protein sequence ID" value="CAH0111886.1"/>
    <property type="molecule type" value="Genomic_DNA"/>
</dbReference>
<evidence type="ECO:0008006" key="7">
    <source>
        <dbReference type="Google" id="ProtNLM"/>
    </source>
</evidence>
<feature type="region of interest" description="Disordered" evidence="2">
    <location>
        <begin position="1"/>
        <end position="64"/>
    </location>
</feature>
<dbReference type="PANTHER" id="PTHR22826:SF106">
    <property type="entry name" value="TRIO, ISOFORM A"/>
    <property type="match status" value="1"/>
</dbReference>
<dbReference type="SUPFAM" id="SSF48065">
    <property type="entry name" value="DBL homology domain (DH-domain)"/>
    <property type="match status" value="1"/>
</dbReference>
<feature type="domain" description="PH" evidence="3">
    <location>
        <begin position="469"/>
        <end position="603"/>
    </location>
</feature>
<dbReference type="OrthoDB" id="10256089at2759"/>
<feature type="compositionally biased region" description="Low complexity" evidence="2">
    <location>
        <begin position="38"/>
        <end position="50"/>
    </location>
</feature>
<evidence type="ECO:0000313" key="5">
    <source>
        <dbReference type="EMBL" id="CAH0111886.1"/>
    </source>
</evidence>
<dbReference type="SUPFAM" id="SSF50729">
    <property type="entry name" value="PH domain-like"/>
    <property type="match status" value="1"/>
</dbReference>
<dbReference type="InterPro" id="IPR055251">
    <property type="entry name" value="SOS1_NGEF_PH"/>
</dbReference>
<dbReference type="GO" id="GO:0005085">
    <property type="term" value="F:guanyl-nucleotide exchange factor activity"/>
    <property type="evidence" value="ECO:0007669"/>
    <property type="project" value="UniProtKB-KW"/>
</dbReference>
<dbReference type="InterPro" id="IPR051336">
    <property type="entry name" value="RhoGEF_Guanine_NuclExch_SF"/>
</dbReference>
<dbReference type="CDD" id="cd13241">
    <property type="entry name" value="PH2_Kalirin_Trio_p63RhoGEF"/>
    <property type="match status" value="1"/>
</dbReference>
<evidence type="ECO:0000256" key="2">
    <source>
        <dbReference type="SAM" id="MobiDB-lite"/>
    </source>
</evidence>
<dbReference type="SMART" id="SM00325">
    <property type="entry name" value="RhoGEF"/>
    <property type="match status" value="1"/>
</dbReference>
<dbReference type="Proteomes" id="UP000789390">
    <property type="component" value="Unassembled WGS sequence"/>
</dbReference>
<sequence>MYSRRKWGLPGFRKSSQGRLGDPVASSSSHTITPLAVSSTSSNNNSGSNNRLPAPFRKSQSDKKFKLPARTIGEMGNKESVEFITTGGSGPGPGTAAADASKPVMRTSLSMEPTSGTNDEEEVDVELPPPMPLVSTATSVGQQHNNSTDNNSVTPLANLHSQVPNAVGVDSVVGDHHLMTEIEDLVREKMEHHSENVLGLGSQGMSSLDEQEQVLRSMQLGINPDDVEPILRKRQYVLQELVESERDYVRDLGQIVDGYMALMSLGINGGQSANVSDPCSLPPPVPDDLKEGKDKIIFGNVEAIYNWHNDVFLQAIEKCGENVGDLGPLFKRSERKLHMYIVYCQNKAKSEYIVSEYIDTYFEELRQRLGHRLTICDLLIKPVQRITKYQLLLRDLVRYTEKGLDILARRSSDDDVSANAAATANTDHLRSSLQDEKDTLSRALHIMTIVPKMANDMMMVGRLQGFDGKITAQGKLLLHGQLYCCTELSKVPSKEFKELQVFLFEQAIIFSEIVGKRTQFIQPVFIYKAHIQMNKMSLDEKFEVGEAGEPLKFLVKSTDPRHTSTGGSGSGASSSGAHCAFVCYAPNPEATNEWVETIKQILQSQRDFLKAIQSPIKYQNEQQRLSGAGGAAASLANQHL</sequence>
<organism evidence="5 6">
    <name type="scientific">Daphnia galeata</name>
    <dbReference type="NCBI Taxonomy" id="27404"/>
    <lineage>
        <taxon>Eukaryota</taxon>
        <taxon>Metazoa</taxon>
        <taxon>Ecdysozoa</taxon>
        <taxon>Arthropoda</taxon>
        <taxon>Crustacea</taxon>
        <taxon>Branchiopoda</taxon>
        <taxon>Diplostraca</taxon>
        <taxon>Cladocera</taxon>
        <taxon>Anomopoda</taxon>
        <taxon>Daphniidae</taxon>
        <taxon>Daphnia</taxon>
    </lineage>
</organism>
<accession>A0A8J2S723</accession>
<dbReference type="Gene3D" id="1.20.900.10">
    <property type="entry name" value="Dbl homology (DH) domain"/>
    <property type="match status" value="1"/>
</dbReference>
<reference evidence="5" key="1">
    <citation type="submission" date="2021-11" db="EMBL/GenBank/DDBJ databases">
        <authorList>
            <person name="Schell T."/>
        </authorList>
    </citation>
    <scope>NUCLEOTIDE SEQUENCE</scope>
    <source>
        <strain evidence="5">M5</strain>
    </source>
</reference>
<dbReference type="InterPro" id="IPR011993">
    <property type="entry name" value="PH-like_dom_sf"/>
</dbReference>
<comment type="caution">
    <text evidence="5">The sequence shown here is derived from an EMBL/GenBank/DDBJ whole genome shotgun (WGS) entry which is preliminary data.</text>
</comment>
<dbReference type="Pfam" id="PF00621">
    <property type="entry name" value="RhoGEF"/>
    <property type="match status" value="1"/>
</dbReference>
<dbReference type="AlphaFoldDB" id="A0A8J2S723"/>
<dbReference type="InterPro" id="IPR000219">
    <property type="entry name" value="DH_dom"/>
</dbReference>
<dbReference type="GO" id="GO:0005737">
    <property type="term" value="C:cytoplasm"/>
    <property type="evidence" value="ECO:0007669"/>
    <property type="project" value="TreeGrafter"/>
</dbReference>
<feature type="domain" description="DH" evidence="4">
    <location>
        <begin position="233"/>
        <end position="457"/>
    </location>
</feature>
<dbReference type="Gene3D" id="2.30.29.30">
    <property type="entry name" value="Pleckstrin-homology domain (PH domain)/Phosphotyrosine-binding domain (PTB)"/>
    <property type="match status" value="1"/>
</dbReference>
<dbReference type="Pfam" id="PF22697">
    <property type="entry name" value="SOS1_NGEF_PH"/>
    <property type="match status" value="1"/>
</dbReference>
<gene>
    <name evidence="5" type="ORF">DGAL_LOCUS15543</name>
</gene>
<dbReference type="SMART" id="SM00233">
    <property type="entry name" value="PH"/>
    <property type="match status" value="1"/>
</dbReference>
<evidence type="ECO:0000313" key="6">
    <source>
        <dbReference type="Proteomes" id="UP000789390"/>
    </source>
</evidence>
<name>A0A8J2S723_9CRUS</name>
<keyword evidence="1" id="KW-0344">Guanine-nucleotide releasing factor</keyword>
<dbReference type="GO" id="GO:0019898">
    <property type="term" value="C:extrinsic component of membrane"/>
    <property type="evidence" value="ECO:0007669"/>
    <property type="project" value="TreeGrafter"/>
</dbReference>
<evidence type="ECO:0000259" key="4">
    <source>
        <dbReference type="PROSITE" id="PS50010"/>
    </source>
</evidence>
<dbReference type="CDD" id="cd00160">
    <property type="entry name" value="RhoGEF"/>
    <property type="match status" value="1"/>
</dbReference>
<evidence type="ECO:0000259" key="3">
    <source>
        <dbReference type="PROSITE" id="PS50003"/>
    </source>
</evidence>
<dbReference type="PANTHER" id="PTHR22826">
    <property type="entry name" value="RHO GUANINE EXCHANGE FACTOR-RELATED"/>
    <property type="match status" value="1"/>
</dbReference>